<comment type="caution">
    <text evidence="2">The sequence shown here is derived from an EMBL/GenBank/DDBJ whole genome shotgun (WGS) entry which is preliminary data.</text>
</comment>
<proteinExistence type="predicted"/>
<dbReference type="Proteomes" id="UP000231136">
    <property type="component" value="Unassembled WGS sequence"/>
</dbReference>
<keyword evidence="1" id="KW-0472">Membrane</keyword>
<dbReference type="AlphaFoldDB" id="A0A2H0DVD7"/>
<accession>A0A2H0DVD7</accession>
<evidence type="ECO:0000256" key="1">
    <source>
        <dbReference type="SAM" id="Phobius"/>
    </source>
</evidence>
<dbReference type="EMBL" id="PCTR01000023">
    <property type="protein sequence ID" value="PIP86144.1"/>
    <property type="molecule type" value="Genomic_DNA"/>
</dbReference>
<evidence type="ECO:0000313" key="2">
    <source>
        <dbReference type="EMBL" id="PIP86144.1"/>
    </source>
</evidence>
<reference evidence="2 3" key="1">
    <citation type="submission" date="2017-09" db="EMBL/GenBank/DDBJ databases">
        <title>Depth-based differentiation of microbial function through sediment-hosted aquifers and enrichment of novel symbionts in the deep terrestrial subsurface.</title>
        <authorList>
            <person name="Probst A.J."/>
            <person name="Ladd B."/>
            <person name="Jarett J.K."/>
            <person name="Geller-Mcgrath D.E."/>
            <person name="Sieber C.M."/>
            <person name="Emerson J.B."/>
            <person name="Anantharaman K."/>
            <person name="Thomas B.C."/>
            <person name="Malmstrom R."/>
            <person name="Stieglmeier M."/>
            <person name="Klingl A."/>
            <person name="Woyke T."/>
            <person name="Ryan C.M."/>
            <person name="Banfield J.F."/>
        </authorList>
    </citation>
    <scope>NUCLEOTIDE SEQUENCE [LARGE SCALE GENOMIC DNA]</scope>
    <source>
        <strain evidence="2">CG22_combo_CG10-13_8_21_14_all_43_12</strain>
    </source>
</reference>
<name>A0A2H0DVD7_9BACT</name>
<keyword evidence="1" id="KW-1133">Transmembrane helix</keyword>
<evidence type="ECO:0000313" key="3">
    <source>
        <dbReference type="Proteomes" id="UP000231136"/>
    </source>
</evidence>
<gene>
    <name evidence="2" type="ORF">COW83_00445</name>
</gene>
<organism evidence="2 3">
    <name type="scientific">Candidatus Collierbacteria bacterium CG22_combo_CG10-13_8_21_14_all_43_12</name>
    <dbReference type="NCBI Taxonomy" id="1974537"/>
    <lineage>
        <taxon>Bacteria</taxon>
        <taxon>Candidatus Collieribacteriota</taxon>
    </lineage>
</organism>
<protein>
    <submittedName>
        <fullName evidence="2">Uncharacterized protein</fullName>
    </submittedName>
</protein>
<sequence>MESPYTDRIHKLQKIARISALVTLVLIALTVGLSFLPGAFVIIPYFMAPIAAIISIGAAFEAAMWQQAEVKWHLDQTLDRLAQMSKASHSDLDENDD</sequence>
<keyword evidence="1" id="KW-0812">Transmembrane</keyword>
<feature type="transmembrane region" description="Helical" evidence="1">
    <location>
        <begin position="15"/>
        <end position="36"/>
    </location>
</feature>